<accession>A0ABT6TFJ7</accession>
<feature type="domain" description="DUF218" evidence="2">
    <location>
        <begin position="64"/>
        <end position="199"/>
    </location>
</feature>
<protein>
    <submittedName>
        <fullName evidence="3">YdcF family protein</fullName>
    </submittedName>
</protein>
<name>A0ABT6TFJ7_9BACL</name>
<dbReference type="PANTHER" id="PTHR30336">
    <property type="entry name" value="INNER MEMBRANE PROTEIN, PROBABLE PERMEASE"/>
    <property type="match status" value="1"/>
</dbReference>
<keyword evidence="1" id="KW-0812">Transmembrane</keyword>
<dbReference type="InterPro" id="IPR003848">
    <property type="entry name" value="DUF218"/>
</dbReference>
<gene>
    <name evidence="3" type="ORF">KB449_11620</name>
</gene>
<dbReference type="EMBL" id="JAGRPV010000001">
    <property type="protein sequence ID" value="MDI4645617.1"/>
    <property type="molecule type" value="Genomic_DNA"/>
</dbReference>
<keyword evidence="1" id="KW-1133">Transmembrane helix</keyword>
<sequence>MSGGGNHLPSPVEAVGRARRRRLRAAAYVVSAGVLALFLWCGSLFVVIWRFDGEPAKGLPAQSDVGIVLGASLWNDKPSPGLQERLDQAVSLYKANVFSRFIVTGGLDAGGAALTEAEGMRDYLRQRGVSASAIFIEPAATSTYENLKFSKAIMQAHGWHTAVIVTHQYHGSRSLDIAKALDYERPQVSVTDSKAMNMAYHRTREVLAYTKWLLQKWL</sequence>
<dbReference type="Proteomes" id="UP001161691">
    <property type="component" value="Unassembled WGS sequence"/>
</dbReference>
<dbReference type="InterPro" id="IPR014729">
    <property type="entry name" value="Rossmann-like_a/b/a_fold"/>
</dbReference>
<dbReference type="PANTHER" id="PTHR30336:SF20">
    <property type="entry name" value="DUF218 DOMAIN-CONTAINING PROTEIN"/>
    <property type="match status" value="1"/>
</dbReference>
<reference evidence="3" key="1">
    <citation type="submission" date="2023-04" db="EMBL/GenBank/DDBJ databases">
        <title>Comparative genomic analysis of Cohnella hashimotonis sp. nov., isolated from the International Space Station.</title>
        <authorList>
            <person name="Venkateswaran K."/>
            <person name="Simpson A."/>
        </authorList>
    </citation>
    <scope>NUCLEOTIDE SEQUENCE</scope>
    <source>
        <strain evidence="3">F6_2S_P_1</strain>
    </source>
</reference>
<comment type="caution">
    <text evidence="3">The sequence shown here is derived from an EMBL/GenBank/DDBJ whole genome shotgun (WGS) entry which is preliminary data.</text>
</comment>
<evidence type="ECO:0000313" key="3">
    <source>
        <dbReference type="EMBL" id="MDI4645617.1"/>
    </source>
</evidence>
<dbReference type="CDD" id="cd06259">
    <property type="entry name" value="YdcF-like"/>
    <property type="match status" value="1"/>
</dbReference>
<evidence type="ECO:0000256" key="1">
    <source>
        <dbReference type="SAM" id="Phobius"/>
    </source>
</evidence>
<proteinExistence type="predicted"/>
<keyword evidence="1" id="KW-0472">Membrane</keyword>
<feature type="transmembrane region" description="Helical" evidence="1">
    <location>
        <begin position="25"/>
        <end position="49"/>
    </location>
</feature>
<evidence type="ECO:0000259" key="2">
    <source>
        <dbReference type="Pfam" id="PF02698"/>
    </source>
</evidence>
<evidence type="ECO:0000313" key="4">
    <source>
        <dbReference type="Proteomes" id="UP001161691"/>
    </source>
</evidence>
<dbReference type="RefSeq" id="WP_282908525.1">
    <property type="nucleotide sequence ID" value="NZ_JAGRPV010000001.1"/>
</dbReference>
<organism evidence="3 4">
    <name type="scientific">Cohnella hashimotonis</name>
    <dbReference type="NCBI Taxonomy" id="2826895"/>
    <lineage>
        <taxon>Bacteria</taxon>
        <taxon>Bacillati</taxon>
        <taxon>Bacillota</taxon>
        <taxon>Bacilli</taxon>
        <taxon>Bacillales</taxon>
        <taxon>Paenibacillaceae</taxon>
        <taxon>Cohnella</taxon>
    </lineage>
</organism>
<dbReference type="Pfam" id="PF02698">
    <property type="entry name" value="DUF218"/>
    <property type="match status" value="1"/>
</dbReference>
<dbReference type="InterPro" id="IPR051599">
    <property type="entry name" value="Cell_Envelope_Assoc"/>
</dbReference>
<keyword evidence="4" id="KW-1185">Reference proteome</keyword>
<dbReference type="Gene3D" id="3.40.50.620">
    <property type="entry name" value="HUPs"/>
    <property type="match status" value="1"/>
</dbReference>